<evidence type="ECO:0000313" key="12">
    <source>
        <dbReference type="Proteomes" id="UP000032047"/>
    </source>
</evidence>
<dbReference type="InterPro" id="IPR021027">
    <property type="entry name" value="Transposase_put_HTH"/>
</dbReference>
<dbReference type="PANTHER" id="PTHR30405:SF25">
    <property type="entry name" value="RNA-GUIDED DNA ENDONUCLEASE INSQ-RELATED"/>
    <property type="match status" value="1"/>
</dbReference>
<keyword evidence="4" id="KW-0479">Metal-binding</keyword>
<name>A0A0D0HVL4_9BACL</name>
<dbReference type="NCBIfam" id="TIGR01766">
    <property type="entry name" value="IS200/IS605 family accessory protein TnpB-like domain"/>
    <property type="match status" value="1"/>
</dbReference>
<proteinExistence type="inferred from homology"/>
<keyword evidence="12" id="KW-1185">Reference proteome</keyword>
<accession>A0A0D0HVL4</accession>
<dbReference type="InterPro" id="IPR010095">
    <property type="entry name" value="Cas12f1-like_TNB"/>
</dbReference>
<dbReference type="GO" id="GO:0046872">
    <property type="term" value="F:metal ion binding"/>
    <property type="evidence" value="ECO:0007669"/>
    <property type="project" value="UniProtKB-KW"/>
</dbReference>
<evidence type="ECO:0000256" key="3">
    <source>
        <dbReference type="ARBA" id="ARBA00022578"/>
    </source>
</evidence>
<gene>
    <name evidence="11" type="ORF">JV16_00988</name>
</gene>
<evidence type="ECO:0000256" key="7">
    <source>
        <dbReference type="ARBA" id="ARBA00023172"/>
    </source>
</evidence>
<dbReference type="Pfam" id="PF01385">
    <property type="entry name" value="OrfB_IS605"/>
    <property type="match status" value="1"/>
</dbReference>
<evidence type="ECO:0000259" key="9">
    <source>
        <dbReference type="Pfam" id="PF07282"/>
    </source>
</evidence>
<reference evidence="11 12" key="1">
    <citation type="submission" date="2015-01" db="EMBL/GenBank/DDBJ databases">
        <title>Genome sequence of Anoxybacillus ayderensis strain AB04.</title>
        <authorList>
            <person name="Belduz A.O."/>
            <person name="Canakci S."/>
            <person name="Chan K.-G."/>
            <person name="Kahar U.M."/>
            <person name="Yaakob A.S."/>
            <person name="Chan C.S."/>
            <person name="Goh K.M."/>
        </authorList>
    </citation>
    <scope>NUCLEOTIDE SEQUENCE [LARGE SCALE GENOMIC DNA]</scope>
    <source>
        <strain evidence="11 12">AB04</strain>
    </source>
</reference>
<dbReference type="PANTHER" id="PTHR30405">
    <property type="entry name" value="TRANSPOSASE"/>
    <property type="match status" value="1"/>
</dbReference>
<keyword evidence="6" id="KW-0238">DNA-binding</keyword>
<dbReference type="NCBIfam" id="NF040570">
    <property type="entry name" value="guided_TnpB"/>
    <property type="match status" value="1"/>
</dbReference>
<dbReference type="InterPro" id="IPR051399">
    <property type="entry name" value="RNA-guided_DNA_endo/Transpos"/>
</dbReference>
<dbReference type="InterPro" id="IPR053522">
    <property type="entry name" value="RNA-guided_endonuclease_TnpB"/>
</dbReference>
<evidence type="ECO:0000256" key="2">
    <source>
        <dbReference type="ARBA" id="ARBA00011044"/>
    </source>
</evidence>
<comment type="similarity">
    <text evidence="2">In the N-terminal section; belongs to the transposase 2 family.</text>
</comment>
<comment type="caution">
    <text evidence="11">The sequence shown here is derived from an EMBL/GenBank/DDBJ whole genome shotgun (WGS) entry which is preliminary data.</text>
</comment>
<keyword evidence="7" id="KW-0233">DNA recombination</keyword>
<feature type="domain" description="Transposase putative helix-turn-helix" evidence="10">
    <location>
        <begin position="32"/>
        <end position="79"/>
    </location>
</feature>
<dbReference type="PATRIC" id="fig|265546.4.peg.1011"/>
<keyword evidence="5" id="KW-0862">Zinc</keyword>
<protein>
    <submittedName>
        <fullName evidence="11">Transposase, IS605 OrfB family</fullName>
    </submittedName>
</protein>
<evidence type="ECO:0000256" key="4">
    <source>
        <dbReference type="ARBA" id="ARBA00022723"/>
    </source>
</evidence>
<dbReference type="GO" id="GO:0006310">
    <property type="term" value="P:DNA recombination"/>
    <property type="evidence" value="ECO:0007669"/>
    <property type="project" value="UniProtKB-KW"/>
</dbReference>
<comment type="similarity">
    <text evidence="1">In the C-terminal section; belongs to the transposase 35 family.</text>
</comment>
<evidence type="ECO:0000256" key="5">
    <source>
        <dbReference type="ARBA" id="ARBA00022833"/>
    </source>
</evidence>
<evidence type="ECO:0000256" key="1">
    <source>
        <dbReference type="ARBA" id="ARBA00008761"/>
    </source>
</evidence>
<dbReference type="Pfam" id="PF07282">
    <property type="entry name" value="Cas12f1-like_TNB"/>
    <property type="match status" value="1"/>
</dbReference>
<evidence type="ECO:0000259" key="10">
    <source>
        <dbReference type="Pfam" id="PF12323"/>
    </source>
</evidence>
<dbReference type="EMBL" id="JXTG01000003">
    <property type="protein sequence ID" value="KIP21788.1"/>
    <property type="molecule type" value="Genomic_DNA"/>
</dbReference>
<dbReference type="InterPro" id="IPR001959">
    <property type="entry name" value="Transposase"/>
</dbReference>
<evidence type="ECO:0000259" key="8">
    <source>
        <dbReference type="Pfam" id="PF01385"/>
    </source>
</evidence>
<feature type="domain" description="Probable transposase IS891/IS1136/IS1341" evidence="8">
    <location>
        <begin position="194"/>
        <end position="308"/>
    </location>
</feature>
<sequence>MESFLLCRNRKPTHRNANTTVYPKSESEVKAMFVHKAYKFRIYPTREQEILIAKTFGCARFVFNHFLAEWERAYRTTGKGLTYKLCSSQLTSLKKQLVWLKEVDSIALQTSLKHLSDAYTRFFQKQNNKPRFKSKKNKVQSYTTKYTNGNIAVVGNRIKLPKLGLVRFAKSREVEGRILSATIRRNASGKYFVSILVETEVQPLPKTNRAVGIDLGIKDFAILSDGTTYANPKYLRKLEEKLAKAQRILSRRQIGSSNWHKQRIKVARLHEKMTNSRNDYLHKLSTEIVKNHDIIGIEDLQVSNMMKNHNLAKAIADVSWSTFTDMLMYKATWYGKQVVVVAKNFPSSQLCSHCGYKNKDVKHLHLREWECPSCGTHHDRDVNASINLKNEAIRLLTAGTAGLACSFSLR</sequence>
<dbReference type="Proteomes" id="UP000032047">
    <property type="component" value="Unassembled WGS sequence"/>
</dbReference>
<dbReference type="NCBIfam" id="NF038281">
    <property type="entry name" value="IS200_TnpB"/>
    <property type="match status" value="1"/>
</dbReference>
<dbReference type="Pfam" id="PF12323">
    <property type="entry name" value="HTH_OrfB_IS605"/>
    <property type="match status" value="1"/>
</dbReference>
<organism evidence="11 12">
    <name type="scientific">Anoxybacillus ayderensis</name>
    <dbReference type="NCBI Taxonomy" id="265546"/>
    <lineage>
        <taxon>Bacteria</taxon>
        <taxon>Bacillati</taxon>
        <taxon>Bacillota</taxon>
        <taxon>Bacilli</taxon>
        <taxon>Bacillales</taxon>
        <taxon>Anoxybacillaceae</taxon>
        <taxon>Anoxybacillus</taxon>
    </lineage>
</organism>
<keyword evidence="3" id="KW-0815">Transposition</keyword>
<dbReference type="GO" id="GO:0003677">
    <property type="term" value="F:DNA binding"/>
    <property type="evidence" value="ECO:0007669"/>
    <property type="project" value="UniProtKB-KW"/>
</dbReference>
<dbReference type="AlphaFoldDB" id="A0A0D0HVL4"/>
<evidence type="ECO:0000256" key="6">
    <source>
        <dbReference type="ARBA" id="ARBA00023125"/>
    </source>
</evidence>
<dbReference type="GO" id="GO:0032196">
    <property type="term" value="P:transposition"/>
    <property type="evidence" value="ECO:0007669"/>
    <property type="project" value="UniProtKB-KW"/>
</dbReference>
<feature type="domain" description="Cas12f1-like TNB" evidence="9">
    <location>
        <begin position="320"/>
        <end position="388"/>
    </location>
</feature>
<evidence type="ECO:0000313" key="11">
    <source>
        <dbReference type="EMBL" id="KIP21788.1"/>
    </source>
</evidence>